<dbReference type="Proteomes" id="UP000230750">
    <property type="component" value="Unassembled WGS sequence"/>
</dbReference>
<dbReference type="AlphaFoldDB" id="A0A2G8KEG9"/>
<evidence type="ECO:0000256" key="2">
    <source>
        <dbReference type="SAM" id="Phobius"/>
    </source>
</evidence>
<accession>A0A2G8KEG9</accession>
<feature type="region of interest" description="Disordered" evidence="1">
    <location>
        <begin position="374"/>
        <end position="398"/>
    </location>
</feature>
<proteinExistence type="predicted"/>
<feature type="region of interest" description="Disordered" evidence="1">
    <location>
        <begin position="192"/>
        <end position="234"/>
    </location>
</feature>
<protein>
    <submittedName>
        <fullName evidence="3">Uncharacterized protein</fullName>
    </submittedName>
</protein>
<gene>
    <name evidence="3" type="ORF">BSL78_16753</name>
</gene>
<feature type="compositionally biased region" description="Polar residues" evidence="1">
    <location>
        <begin position="217"/>
        <end position="231"/>
    </location>
</feature>
<feature type="transmembrane region" description="Helical" evidence="2">
    <location>
        <begin position="269"/>
        <end position="292"/>
    </location>
</feature>
<organism evidence="3 4">
    <name type="scientific">Stichopus japonicus</name>
    <name type="common">Sea cucumber</name>
    <dbReference type="NCBI Taxonomy" id="307972"/>
    <lineage>
        <taxon>Eukaryota</taxon>
        <taxon>Metazoa</taxon>
        <taxon>Echinodermata</taxon>
        <taxon>Eleutherozoa</taxon>
        <taxon>Echinozoa</taxon>
        <taxon>Holothuroidea</taxon>
        <taxon>Aspidochirotacea</taxon>
        <taxon>Aspidochirotida</taxon>
        <taxon>Stichopodidae</taxon>
        <taxon>Apostichopus</taxon>
    </lineage>
</organism>
<evidence type="ECO:0000313" key="4">
    <source>
        <dbReference type="Proteomes" id="UP000230750"/>
    </source>
</evidence>
<evidence type="ECO:0000313" key="3">
    <source>
        <dbReference type="EMBL" id="PIK46382.1"/>
    </source>
</evidence>
<feature type="compositionally biased region" description="Polar residues" evidence="1">
    <location>
        <begin position="192"/>
        <end position="209"/>
    </location>
</feature>
<keyword evidence="4" id="KW-1185">Reference proteome</keyword>
<comment type="caution">
    <text evidence="3">The sequence shown here is derived from an EMBL/GenBank/DDBJ whole genome shotgun (WGS) entry which is preliminary data.</text>
</comment>
<dbReference type="PROSITE" id="PS51257">
    <property type="entry name" value="PROKAR_LIPOPROTEIN"/>
    <property type="match status" value="1"/>
</dbReference>
<keyword evidence="2" id="KW-0472">Membrane</keyword>
<name>A0A2G8KEG9_STIJA</name>
<evidence type="ECO:0000256" key="1">
    <source>
        <dbReference type="SAM" id="MobiDB-lite"/>
    </source>
</evidence>
<keyword evidence="2" id="KW-0812">Transmembrane</keyword>
<feature type="compositionally biased region" description="Polar residues" evidence="1">
    <location>
        <begin position="382"/>
        <end position="393"/>
    </location>
</feature>
<dbReference type="EMBL" id="MRZV01000648">
    <property type="protein sequence ID" value="PIK46382.1"/>
    <property type="molecule type" value="Genomic_DNA"/>
</dbReference>
<keyword evidence="2" id="KW-1133">Transmembrane helix</keyword>
<sequence length="477" mass="54163">MKPQITNYDLFKISHYVLLLGSFIGSISCGSNCNDFGLKNVATNEYDGDWEFYSFGNMDTTDCFLCARWQSDELKIFELLVPCLPEDATRLISLNYFYSPSETLNGNVAYEFLIHEIDYCKSFNAETSTISGGQAMYNSTAEKTGVLKKLQRISPEKSNASIILRLEATYPEDTIFCIEKIDIDVETVPMPTSATVSESSGPKESSPTEITEHRSTSKITQTSNSDQTVPATSEKHSLIGLSSTVNTEELRTVEQRREEDENNNGWTSLWIITVAVVVILLLVLGSVGLLWYRSRRQKGGVARPDKPENNGTDVRGNQLVITIVCKYEMVYNGDPKYYTIEDGEVKTYALPYEEMFNNRDSHETVDKKAAVKSKKTLKTDHLQNSQHTNNSFEQIDKTKGVVENANDKMVDEAPMRDKNEYSKTIFTERKRQLYSVTEASVHKLQNHRAYPCMEILTCYWETRAQVYKDLRIFIASL</sequence>
<reference evidence="3 4" key="1">
    <citation type="journal article" date="2017" name="PLoS Biol.">
        <title>The sea cucumber genome provides insights into morphological evolution and visceral regeneration.</title>
        <authorList>
            <person name="Zhang X."/>
            <person name="Sun L."/>
            <person name="Yuan J."/>
            <person name="Sun Y."/>
            <person name="Gao Y."/>
            <person name="Zhang L."/>
            <person name="Li S."/>
            <person name="Dai H."/>
            <person name="Hamel J.F."/>
            <person name="Liu C."/>
            <person name="Yu Y."/>
            <person name="Liu S."/>
            <person name="Lin W."/>
            <person name="Guo K."/>
            <person name="Jin S."/>
            <person name="Xu P."/>
            <person name="Storey K.B."/>
            <person name="Huan P."/>
            <person name="Zhang T."/>
            <person name="Zhou Y."/>
            <person name="Zhang J."/>
            <person name="Lin C."/>
            <person name="Li X."/>
            <person name="Xing L."/>
            <person name="Huo D."/>
            <person name="Sun M."/>
            <person name="Wang L."/>
            <person name="Mercier A."/>
            <person name="Li F."/>
            <person name="Yang H."/>
            <person name="Xiang J."/>
        </authorList>
    </citation>
    <scope>NUCLEOTIDE SEQUENCE [LARGE SCALE GENOMIC DNA]</scope>
    <source>
        <strain evidence="3">Shaxun</strain>
        <tissue evidence="3">Muscle</tissue>
    </source>
</reference>